<keyword evidence="11 14" id="KW-1133">Transmembrane helix</keyword>
<gene>
    <name evidence="16" type="ORF">A2151_09510</name>
</gene>
<dbReference type="GO" id="GO:0005524">
    <property type="term" value="F:ATP binding"/>
    <property type="evidence" value="ECO:0007669"/>
    <property type="project" value="UniProtKB-KW"/>
</dbReference>
<dbReference type="STRING" id="1817760.A2151_09510"/>
<dbReference type="Gene3D" id="1.10.287.130">
    <property type="match status" value="1"/>
</dbReference>
<dbReference type="EMBL" id="MFSU01000064">
    <property type="protein sequence ID" value="OGI47141.1"/>
    <property type="molecule type" value="Genomic_DNA"/>
</dbReference>
<keyword evidence="12" id="KW-0902">Two-component regulatory system</keyword>
<dbReference type="GO" id="GO:0005886">
    <property type="term" value="C:plasma membrane"/>
    <property type="evidence" value="ECO:0007669"/>
    <property type="project" value="UniProtKB-SubCell"/>
</dbReference>
<feature type="transmembrane region" description="Helical" evidence="14">
    <location>
        <begin position="12"/>
        <end position="34"/>
    </location>
</feature>
<keyword evidence="8" id="KW-0547">Nucleotide-binding</keyword>
<reference evidence="16 17" key="1">
    <citation type="journal article" date="2016" name="Nat. Commun.">
        <title>Thousands of microbial genomes shed light on interconnected biogeochemical processes in an aquifer system.</title>
        <authorList>
            <person name="Anantharaman K."/>
            <person name="Brown C.T."/>
            <person name="Hug L.A."/>
            <person name="Sharon I."/>
            <person name="Castelle C.J."/>
            <person name="Probst A.J."/>
            <person name="Thomas B.C."/>
            <person name="Singh A."/>
            <person name="Wilkins M.J."/>
            <person name="Karaoz U."/>
            <person name="Brodie E.L."/>
            <person name="Williams K.H."/>
            <person name="Hubbard S.S."/>
            <person name="Banfield J.F."/>
        </authorList>
    </citation>
    <scope>NUCLEOTIDE SEQUENCE [LARGE SCALE GENOMIC DNA]</scope>
</reference>
<dbReference type="Proteomes" id="UP000178885">
    <property type="component" value="Unassembled WGS sequence"/>
</dbReference>
<feature type="transmembrane region" description="Helical" evidence="14">
    <location>
        <begin position="149"/>
        <end position="170"/>
    </location>
</feature>
<evidence type="ECO:0000313" key="16">
    <source>
        <dbReference type="EMBL" id="OGI47141.1"/>
    </source>
</evidence>
<evidence type="ECO:0000256" key="10">
    <source>
        <dbReference type="ARBA" id="ARBA00022840"/>
    </source>
</evidence>
<dbReference type="InterPro" id="IPR003660">
    <property type="entry name" value="HAMP_dom"/>
</dbReference>
<proteinExistence type="predicted"/>
<name>A0A1F6TPT4_9PROT</name>
<keyword evidence="13 14" id="KW-0472">Membrane</keyword>
<evidence type="ECO:0000259" key="15">
    <source>
        <dbReference type="PROSITE" id="PS50885"/>
    </source>
</evidence>
<dbReference type="AlphaFoldDB" id="A0A1F6TPT4"/>
<keyword evidence="5" id="KW-0997">Cell inner membrane</keyword>
<evidence type="ECO:0000256" key="13">
    <source>
        <dbReference type="ARBA" id="ARBA00023136"/>
    </source>
</evidence>
<dbReference type="Gene3D" id="6.10.340.10">
    <property type="match status" value="1"/>
</dbReference>
<dbReference type="Pfam" id="PF00512">
    <property type="entry name" value="HisKA"/>
    <property type="match status" value="1"/>
</dbReference>
<dbReference type="PANTHER" id="PTHR44936:SF5">
    <property type="entry name" value="SENSOR HISTIDINE KINASE ENVZ"/>
    <property type="match status" value="1"/>
</dbReference>
<keyword evidence="4" id="KW-1003">Cell membrane</keyword>
<feature type="non-terminal residue" evidence="16">
    <location>
        <position position="330"/>
    </location>
</feature>
<sequence length="330" mass="36154">MKQPRTLFGRTALAIALVLLAFQVIAIGAMFYYVNYPLSRRATEDFAALMVLSAQTWVELPPATRAEFARELRTNHGLTILEAREPLPDSTSRLPYRYLLESALARRTGRPVAIKTTGDPEWFWADIPTPGRTIRVGFPRSRIGVQPPAAISVVLIAAALLTLLAALVLARRITRPLAKLAQAATQVGRGETPEPVPEDGPEELAALARTINRMAQEVRALLANRTTLLAGISHDLRTPLARMQLAIELLPRASDPGLVEGLRRDIEEMDRLIGQFLDLGRGLHHGDQAETDLCTVLDKIVADARRGGAEVRLATAEPCVRGVNVLALRR</sequence>
<evidence type="ECO:0000256" key="1">
    <source>
        <dbReference type="ARBA" id="ARBA00000085"/>
    </source>
</evidence>
<keyword evidence="9" id="KW-0418">Kinase</keyword>
<keyword evidence="10" id="KW-0067">ATP-binding</keyword>
<dbReference type="Pfam" id="PF00672">
    <property type="entry name" value="HAMP"/>
    <property type="match status" value="1"/>
</dbReference>
<dbReference type="SUPFAM" id="SSF158472">
    <property type="entry name" value="HAMP domain-like"/>
    <property type="match status" value="1"/>
</dbReference>
<evidence type="ECO:0000256" key="5">
    <source>
        <dbReference type="ARBA" id="ARBA00022519"/>
    </source>
</evidence>
<keyword evidence="7 14" id="KW-0812">Transmembrane</keyword>
<evidence type="ECO:0000256" key="14">
    <source>
        <dbReference type="SAM" id="Phobius"/>
    </source>
</evidence>
<dbReference type="InterPro" id="IPR050980">
    <property type="entry name" value="2C_sensor_his_kinase"/>
</dbReference>
<dbReference type="PROSITE" id="PS50885">
    <property type="entry name" value="HAMP"/>
    <property type="match status" value="1"/>
</dbReference>
<comment type="subcellular location">
    <subcellularLocation>
        <location evidence="2">Cell inner membrane</location>
        <topology evidence="2">Multi-pass membrane protein</topology>
    </subcellularLocation>
</comment>
<comment type="caution">
    <text evidence="16">The sequence shown here is derived from an EMBL/GenBank/DDBJ whole genome shotgun (WGS) entry which is preliminary data.</text>
</comment>
<evidence type="ECO:0000256" key="12">
    <source>
        <dbReference type="ARBA" id="ARBA00023012"/>
    </source>
</evidence>
<dbReference type="GO" id="GO:0000155">
    <property type="term" value="F:phosphorelay sensor kinase activity"/>
    <property type="evidence" value="ECO:0007669"/>
    <property type="project" value="InterPro"/>
</dbReference>
<dbReference type="EC" id="2.7.13.3" evidence="3"/>
<evidence type="ECO:0000256" key="4">
    <source>
        <dbReference type="ARBA" id="ARBA00022475"/>
    </source>
</evidence>
<evidence type="ECO:0000256" key="11">
    <source>
        <dbReference type="ARBA" id="ARBA00022989"/>
    </source>
</evidence>
<evidence type="ECO:0000256" key="8">
    <source>
        <dbReference type="ARBA" id="ARBA00022741"/>
    </source>
</evidence>
<dbReference type="PANTHER" id="PTHR44936">
    <property type="entry name" value="SENSOR PROTEIN CREC"/>
    <property type="match status" value="1"/>
</dbReference>
<evidence type="ECO:0000256" key="3">
    <source>
        <dbReference type="ARBA" id="ARBA00012438"/>
    </source>
</evidence>
<evidence type="ECO:0000256" key="2">
    <source>
        <dbReference type="ARBA" id="ARBA00004429"/>
    </source>
</evidence>
<dbReference type="InterPro" id="IPR003661">
    <property type="entry name" value="HisK_dim/P_dom"/>
</dbReference>
<evidence type="ECO:0000256" key="6">
    <source>
        <dbReference type="ARBA" id="ARBA00022679"/>
    </source>
</evidence>
<organism evidence="16 17">
    <name type="scientific">Candidatus Muproteobacteria bacterium RBG_16_65_34</name>
    <dbReference type="NCBI Taxonomy" id="1817760"/>
    <lineage>
        <taxon>Bacteria</taxon>
        <taxon>Pseudomonadati</taxon>
        <taxon>Pseudomonadota</taxon>
        <taxon>Candidatus Muproteobacteria</taxon>
    </lineage>
</organism>
<dbReference type="SMART" id="SM00388">
    <property type="entry name" value="HisKA"/>
    <property type="match status" value="1"/>
</dbReference>
<comment type="catalytic activity">
    <reaction evidence="1">
        <text>ATP + protein L-histidine = ADP + protein N-phospho-L-histidine.</text>
        <dbReference type="EC" id="2.7.13.3"/>
    </reaction>
</comment>
<dbReference type="SMART" id="SM00304">
    <property type="entry name" value="HAMP"/>
    <property type="match status" value="1"/>
</dbReference>
<evidence type="ECO:0000256" key="7">
    <source>
        <dbReference type="ARBA" id="ARBA00022692"/>
    </source>
</evidence>
<keyword evidence="6" id="KW-0808">Transferase</keyword>
<accession>A0A1F6TPT4</accession>
<protein>
    <recommendedName>
        <fullName evidence="3">histidine kinase</fullName>
        <ecNumber evidence="3">2.7.13.3</ecNumber>
    </recommendedName>
</protein>
<dbReference type="CDD" id="cd06225">
    <property type="entry name" value="HAMP"/>
    <property type="match status" value="1"/>
</dbReference>
<dbReference type="SUPFAM" id="SSF47384">
    <property type="entry name" value="Homodimeric domain of signal transducing histidine kinase"/>
    <property type="match status" value="1"/>
</dbReference>
<dbReference type="CDD" id="cd00082">
    <property type="entry name" value="HisKA"/>
    <property type="match status" value="1"/>
</dbReference>
<evidence type="ECO:0000313" key="17">
    <source>
        <dbReference type="Proteomes" id="UP000178885"/>
    </source>
</evidence>
<dbReference type="InterPro" id="IPR036097">
    <property type="entry name" value="HisK_dim/P_sf"/>
</dbReference>
<feature type="domain" description="HAMP" evidence="15">
    <location>
        <begin position="171"/>
        <end position="223"/>
    </location>
</feature>
<evidence type="ECO:0000256" key="9">
    <source>
        <dbReference type="ARBA" id="ARBA00022777"/>
    </source>
</evidence>